<comment type="caution">
    <text evidence="2">The sequence shown here is derived from an EMBL/GenBank/DDBJ whole genome shotgun (WGS) entry which is preliminary data.</text>
</comment>
<protein>
    <recommendedName>
        <fullName evidence="4">Cell wall biosynthesis glycosyltransferase</fullName>
    </recommendedName>
</protein>
<dbReference type="Pfam" id="PF19461">
    <property type="entry name" value="DUF5998"/>
    <property type="match status" value="1"/>
</dbReference>
<dbReference type="STRING" id="317018.AVL63_05020"/>
<evidence type="ECO:0000256" key="1">
    <source>
        <dbReference type="SAM" id="MobiDB-lite"/>
    </source>
</evidence>
<dbReference type="EMBL" id="LQBM01000004">
    <property type="protein sequence ID" value="KUG57884.1"/>
    <property type="molecule type" value="Genomic_DNA"/>
</dbReference>
<organism evidence="2 3">
    <name type="scientific">Nesterenkonia jeotgali</name>
    <dbReference type="NCBI Taxonomy" id="317018"/>
    <lineage>
        <taxon>Bacteria</taxon>
        <taxon>Bacillati</taxon>
        <taxon>Actinomycetota</taxon>
        <taxon>Actinomycetes</taxon>
        <taxon>Micrococcales</taxon>
        <taxon>Micrococcaceae</taxon>
        <taxon>Nesterenkonia</taxon>
    </lineage>
</organism>
<reference evidence="3" key="1">
    <citation type="submission" date="2015-12" db="EMBL/GenBank/DDBJ databases">
        <authorList>
            <person name="Nair G.R."/>
            <person name="Kaur G."/>
            <person name="Mayilraj S."/>
        </authorList>
    </citation>
    <scope>NUCLEOTIDE SEQUENCE [LARGE SCALE GENOMIC DNA]</scope>
    <source>
        <strain evidence="3">CD08_7</strain>
    </source>
</reference>
<dbReference type="Proteomes" id="UP000054023">
    <property type="component" value="Unassembled WGS sequence"/>
</dbReference>
<proteinExistence type="predicted"/>
<dbReference type="AlphaFoldDB" id="A0A0W8ID67"/>
<sequence>MESMTFSQHGPGEHRRGPAPTSSLKDAVERGGFYPSLVLHTLNEALDEREASHQIVHVDTHFDMEEVHRHITVLALADDIVVVAHLDDHDLEADDGPGFGHGDSPHPRRADTVARISTEVVPVSRIRSLILSEVHRTPEDFTPERSLAEVSLNLTWTGGARFDTYPAECGNPECVADHGDTGNWVPEDIALRIAATAEGDTAVDEARGFVRALRRACIRHVR</sequence>
<keyword evidence="3" id="KW-1185">Reference proteome</keyword>
<dbReference type="InterPro" id="IPR046040">
    <property type="entry name" value="DUF5998"/>
</dbReference>
<feature type="region of interest" description="Disordered" evidence="1">
    <location>
        <begin position="1"/>
        <end position="27"/>
    </location>
</feature>
<accession>A0A0W8ID67</accession>
<name>A0A0W8ID67_9MICC</name>
<evidence type="ECO:0000313" key="3">
    <source>
        <dbReference type="Proteomes" id="UP000054023"/>
    </source>
</evidence>
<evidence type="ECO:0000313" key="2">
    <source>
        <dbReference type="EMBL" id="KUG57884.1"/>
    </source>
</evidence>
<gene>
    <name evidence="2" type="ORF">AVL63_05020</name>
</gene>
<evidence type="ECO:0008006" key="4">
    <source>
        <dbReference type="Google" id="ProtNLM"/>
    </source>
</evidence>